<evidence type="ECO:0000313" key="2">
    <source>
        <dbReference type="Proteomes" id="UP000234275"/>
    </source>
</evidence>
<name>A0A2I2GRP2_9EURO</name>
<organism evidence="1 2">
    <name type="scientific">Aspergillus steynii IBT 23096</name>
    <dbReference type="NCBI Taxonomy" id="1392250"/>
    <lineage>
        <taxon>Eukaryota</taxon>
        <taxon>Fungi</taxon>
        <taxon>Dikarya</taxon>
        <taxon>Ascomycota</taxon>
        <taxon>Pezizomycotina</taxon>
        <taxon>Eurotiomycetes</taxon>
        <taxon>Eurotiomycetidae</taxon>
        <taxon>Eurotiales</taxon>
        <taxon>Aspergillaceae</taxon>
        <taxon>Aspergillus</taxon>
        <taxon>Aspergillus subgen. Circumdati</taxon>
    </lineage>
</organism>
<gene>
    <name evidence="1" type="ORF">P170DRAFT_43427</name>
</gene>
<protein>
    <submittedName>
        <fullName evidence="1">Uncharacterized protein</fullName>
    </submittedName>
</protein>
<dbReference type="EMBL" id="MSFO01000001">
    <property type="protein sequence ID" value="PLB55549.1"/>
    <property type="molecule type" value="Genomic_DNA"/>
</dbReference>
<dbReference type="VEuPathDB" id="FungiDB:P170DRAFT_43427"/>
<dbReference type="AlphaFoldDB" id="A0A2I2GRP2"/>
<evidence type="ECO:0000313" key="1">
    <source>
        <dbReference type="EMBL" id="PLB55549.1"/>
    </source>
</evidence>
<keyword evidence="2" id="KW-1185">Reference proteome</keyword>
<sequence>MSAAQRVYDEFMTALELQLLPLLECVSDGLFKHSGICVPKGVVQLLSKTQLQLQSLSITNDTSCSQDYSLSLDDYNGFSSLRRVCFVPGELPNEQAIGKILQQSAHDLKELVFDRQDPFSDGHEWENMNQQNAFTHELLNLLPGAGYPLFRSLRNLALSFVSFQHGVDDMITALNFPQLLSLRLRNCLGMNQVFTALAQSSLRLQLTRFEVNFTGAFVEQEDIMPLVMFLRSFSGLRDLFVLCRPLREQANDFWLSVNHHRSTLQRFVYQQSTLYESRNDPELETLWGLNTVDYIGICCET</sequence>
<accession>A0A2I2GRP2</accession>
<dbReference type="RefSeq" id="XP_024710851.1">
    <property type="nucleotide sequence ID" value="XM_024848677.1"/>
</dbReference>
<comment type="caution">
    <text evidence="1">The sequence shown here is derived from an EMBL/GenBank/DDBJ whole genome shotgun (WGS) entry which is preliminary data.</text>
</comment>
<dbReference type="GeneID" id="36556376"/>
<proteinExistence type="predicted"/>
<dbReference type="OrthoDB" id="1720422at2759"/>
<dbReference type="Proteomes" id="UP000234275">
    <property type="component" value="Unassembled WGS sequence"/>
</dbReference>
<dbReference type="STRING" id="1392250.A0A2I2GRP2"/>
<reference evidence="1 2" key="1">
    <citation type="submission" date="2016-12" db="EMBL/GenBank/DDBJ databases">
        <title>The genomes of Aspergillus section Nigri reveals drivers in fungal speciation.</title>
        <authorList>
            <consortium name="DOE Joint Genome Institute"/>
            <person name="Vesth T.C."/>
            <person name="Nybo J."/>
            <person name="Theobald S."/>
            <person name="Brandl J."/>
            <person name="Frisvad J.C."/>
            <person name="Nielsen K.F."/>
            <person name="Lyhne E.K."/>
            <person name="Kogle M.E."/>
            <person name="Kuo A."/>
            <person name="Riley R."/>
            <person name="Clum A."/>
            <person name="Nolan M."/>
            <person name="Lipzen A."/>
            <person name="Salamov A."/>
            <person name="Henrissat B."/>
            <person name="Wiebenga A."/>
            <person name="De Vries R.P."/>
            <person name="Grigoriev I.V."/>
            <person name="Mortensen U.H."/>
            <person name="Andersen M.R."/>
            <person name="Baker S.E."/>
        </authorList>
    </citation>
    <scope>NUCLEOTIDE SEQUENCE [LARGE SCALE GENOMIC DNA]</scope>
    <source>
        <strain evidence="1 2">IBT 23096</strain>
    </source>
</reference>